<dbReference type="InterPro" id="IPR033717">
    <property type="entry name" value="UDPK"/>
</dbReference>
<feature type="binding site" evidence="18">
    <location>
        <position position="87"/>
    </location>
    <ligand>
        <name>a divalent metal cation</name>
        <dbReference type="ChEBI" id="CHEBI:60240"/>
    </ligand>
</feature>
<comment type="subcellular location">
    <subcellularLocation>
        <location evidence="1">Cell membrane</location>
        <topology evidence="1">Multi-pass membrane protein</topology>
    </subcellularLocation>
</comment>
<proteinExistence type="inferred from homology"/>
<dbReference type="Gene3D" id="1.10.287.3610">
    <property type="match status" value="1"/>
</dbReference>
<keyword evidence="5" id="KW-0808">Transferase</keyword>
<keyword evidence="13" id="KW-0594">Phospholipid biosynthesis</keyword>
<dbReference type="GO" id="GO:0005524">
    <property type="term" value="F:ATP binding"/>
    <property type="evidence" value="ECO:0007669"/>
    <property type="project" value="UniProtKB-KW"/>
</dbReference>
<evidence type="ECO:0000256" key="4">
    <source>
        <dbReference type="ARBA" id="ARBA00022516"/>
    </source>
</evidence>
<evidence type="ECO:0000256" key="12">
    <source>
        <dbReference type="ARBA" id="ARBA00023136"/>
    </source>
</evidence>
<evidence type="ECO:0000256" key="9">
    <source>
        <dbReference type="ARBA" id="ARBA00022840"/>
    </source>
</evidence>
<evidence type="ECO:0000256" key="7">
    <source>
        <dbReference type="ARBA" id="ARBA00022741"/>
    </source>
</evidence>
<evidence type="ECO:0000256" key="3">
    <source>
        <dbReference type="ARBA" id="ARBA00022475"/>
    </source>
</evidence>
<feature type="binding site" evidence="16">
    <location>
        <position position="80"/>
    </location>
    <ligand>
        <name>substrate</name>
    </ligand>
</feature>
<reference evidence="20 21" key="1">
    <citation type="journal article" date="2018" name="Elife">
        <title>Discovery and characterization of a prevalent human gut bacterial enzyme sufficient for the inactivation of a family of plant toxins.</title>
        <authorList>
            <person name="Koppel N."/>
            <person name="Bisanz J.E."/>
            <person name="Pandelia M.E."/>
            <person name="Turnbaugh P.J."/>
            <person name="Balskus E.P."/>
        </authorList>
    </citation>
    <scope>NUCLEOTIDE SEQUENCE [LARGE SCALE GENOMIC DNA]</scope>
    <source>
        <strain evidence="20 21">OB21 GAM 11</strain>
    </source>
</reference>
<evidence type="ECO:0000256" key="13">
    <source>
        <dbReference type="ARBA" id="ARBA00023209"/>
    </source>
</evidence>
<dbReference type="GO" id="GO:0008654">
    <property type="term" value="P:phospholipid biosynthetic process"/>
    <property type="evidence" value="ECO:0007669"/>
    <property type="project" value="UniProtKB-KW"/>
</dbReference>
<evidence type="ECO:0000256" key="6">
    <source>
        <dbReference type="ARBA" id="ARBA00022692"/>
    </source>
</evidence>
<dbReference type="Proteomes" id="UP000253805">
    <property type="component" value="Unassembled WGS sequence"/>
</dbReference>
<keyword evidence="14" id="KW-1208">Phospholipid metabolism</keyword>
<evidence type="ECO:0000256" key="19">
    <source>
        <dbReference type="SAM" id="Phobius"/>
    </source>
</evidence>
<dbReference type="PANTHER" id="PTHR34299">
    <property type="entry name" value="DIACYLGLYCEROL KINASE"/>
    <property type="match status" value="1"/>
</dbReference>
<evidence type="ECO:0000256" key="18">
    <source>
        <dbReference type="PIRSR" id="PIRSR600829-4"/>
    </source>
</evidence>
<keyword evidence="11" id="KW-0443">Lipid metabolism</keyword>
<evidence type="ECO:0000256" key="5">
    <source>
        <dbReference type="ARBA" id="ARBA00022679"/>
    </source>
</evidence>
<dbReference type="PROSITE" id="PS01069">
    <property type="entry name" value="DAGK_PROKAR"/>
    <property type="match status" value="1"/>
</dbReference>
<accession>A0A369P3X2</accession>
<dbReference type="GO" id="GO:0005886">
    <property type="term" value="C:plasma membrane"/>
    <property type="evidence" value="ECO:0007669"/>
    <property type="project" value="UniProtKB-SubCell"/>
</dbReference>
<evidence type="ECO:0000256" key="1">
    <source>
        <dbReference type="ARBA" id="ARBA00004651"/>
    </source>
</evidence>
<evidence type="ECO:0000313" key="21">
    <source>
        <dbReference type="Proteomes" id="UP000253805"/>
    </source>
</evidence>
<comment type="similarity">
    <text evidence="2">Belongs to the bacterial diacylglycerol kinase family.</text>
</comment>
<dbReference type="Pfam" id="PF01219">
    <property type="entry name" value="DAGK_prokar"/>
    <property type="match status" value="1"/>
</dbReference>
<feature type="active site" description="Proton acceptor" evidence="15">
    <location>
        <position position="80"/>
    </location>
</feature>
<comment type="caution">
    <text evidence="20">The sequence shown here is derived from an EMBL/GenBank/DDBJ whole genome shotgun (WGS) entry which is preliminary data.</text>
</comment>
<evidence type="ECO:0000256" key="8">
    <source>
        <dbReference type="ARBA" id="ARBA00022777"/>
    </source>
</evidence>
<dbReference type="CDD" id="cd14265">
    <property type="entry name" value="UDPK_IM_like"/>
    <property type="match status" value="1"/>
</dbReference>
<feature type="binding site" evidence="17">
    <location>
        <position position="87"/>
    </location>
    <ligand>
        <name>ATP</name>
        <dbReference type="ChEBI" id="CHEBI:30616"/>
    </ligand>
</feature>
<dbReference type="AlphaFoldDB" id="A0A369P3X2"/>
<dbReference type="InterPro" id="IPR000829">
    <property type="entry name" value="DAGK"/>
</dbReference>
<evidence type="ECO:0000256" key="14">
    <source>
        <dbReference type="ARBA" id="ARBA00023264"/>
    </source>
</evidence>
<dbReference type="GO" id="GO:0016301">
    <property type="term" value="F:kinase activity"/>
    <property type="evidence" value="ECO:0007669"/>
    <property type="project" value="UniProtKB-KW"/>
</dbReference>
<sequence length="135" mass="14089">MRPLVRRAGESRRCGEGRFPLACAFRCAAAGIAYAFRSQRNLKIQVVLGLAAVAAGFALGISRVDWLAIVLCIIVVSVAEVVNTAIESAVDLASPEWHELARAAKDAAAGAVLLASAGSVIVGLIVFAPYVLDLL</sequence>
<protein>
    <submittedName>
        <fullName evidence="20">Diacylglycerol kinase</fullName>
    </submittedName>
</protein>
<keyword evidence="4" id="KW-0444">Lipid biosynthesis</keyword>
<keyword evidence="6 19" id="KW-0812">Transmembrane</keyword>
<gene>
    <name evidence="20" type="ORF">C1850_01455</name>
</gene>
<keyword evidence="8 20" id="KW-0418">Kinase</keyword>
<evidence type="ECO:0000256" key="2">
    <source>
        <dbReference type="ARBA" id="ARBA00005967"/>
    </source>
</evidence>
<dbReference type="PANTHER" id="PTHR34299:SF1">
    <property type="entry name" value="DIACYLGLYCEROL KINASE"/>
    <property type="match status" value="1"/>
</dbReference>
<evidence type="ECO:0000256" key="15">
    <source>
        <dbReference type="PIRSR" id="PIRSR600829-1"/>
    </source>
</evidence>
<feature type="transmembrane region" description="Helical" evidence="19">
    <location>
        <begin position="107"/>
        <end position="132"/>
    </location>
</feature>
<evidence type="ECO:0000256" key="17">
    <source>
        <dbReference type="PIRSR" id="PIRSR600829-3"/>
    </source>
</evidence>
<comment type="cofactor">
    <cofactor evidence="18">
        <name>Mg(2+)</name>
        <dbReference type="ChEBI" id="CHEBI:18420"/>
    </cofactor>
    <text evidence="18">Mn(2+), Zn(2+), Cd(2+) and Co(2+) support activity to lesser extents.</text>
</comment>
<dbReference type="EMBL" id="PPUT01000002">
    <property type="protein sequence ID" value="RDC46702.1"/>
    <property type="molecule type" value="Genomic_DNA"/>
</dbReference>
<keyword evidence="9 17" id="KW-0067">ATP-binding</keyword>
<evidence type="ECO:0000313" key="20">
    <source>
        <dbReference type="EMBL" id="RDC46702.1"/>
    </source>
</evidence>
<feature type="binding site" evidence="17">
    <location>
        <begin position="105"/>
        <end position="106"/>
    </location>
    <ligand>
        <name>ATP</name>
        <dbReference type="ChEBI" id="CHEBI:30616"/>
    </ligand>
</feature>
<feature type="transmembrane region" description="Helical" evidence="19">
    <location>
        <begin position="42"/>
        <end position="60"/>
    </location>
</feature>
<dbReference type="GO" id="GO:0046872">
    <property type="term" value="F:metal ion binding"/>
    <property type="evidence" value="ECO:0007669"/>
    <property type="project" value="UniProtKB-KW"/>
</dbReference>
<evidence type="ECO:0000256" key="10">
    <source>
        <dbReference type="ARBA" id="ARBA00022989"/>
    </source>
</evidence>
<feature type="binding site" evidence="17">
    <location>
        <begin position="96"/>
        <end position="98"/>
    </location>
    <ligand>
        <name>ATP</name>
        <dbReference type="ChEBI" id="CHEBI:30616"/>
    </ligand>
</feature>
<feature type="transmembrane region" description="Helical" evidence="19">
    <location>
        <begin position="66"/>
        <end position="86"/>
    </location>
</feature>
<name>A0A369P3X2_9ACTN</name>
<dbReference type="InterPro" id="IPR036945">
    <property type="entry name" value="DAGK_sf"/>
</dbReference>
<organism evidence="20 21">
    <name type="scientific">Adlercreutzia equolifaciens subsp. celatus</name>
    <dbReference type="NCBI Taxonomy" id="394340"/>
    <lineage>
        <taxon>Bacteria</taxon>
        <taxon>Bacillati</taxon>
        <taxon>Actinomycetota</taxon>
        <taxon>Coriobacteriia</taxon>
        <taxon>Eggerthellales</taxon>
        <taxon>Eggerthellaceae</taxon>
        <taxon>Adlercreutzia</taxon>
    </lineage>
</organism>
<keyword evidence="18" id="KW-0460">Magnesium</keyword>
<evidence type="ECO:0000256" key="11">
    <source>
        <dbReference type="ARBA" id="ARBA00023098"/>
    </source>
</evidence>
<keyword evidence="12 19" id="KW-0472">Membrane</keyword>
<keyword evidence="3" id="KW-1003">Cell membrane</keyword>
<evidence type="ECO:0000256" key="16">
    <source>
        <dbReference type="PIRSR" id="PIRSR600829-2"/>
    </source>
</evidence>
<keyword evidence="18" id="KW-0479">Metal-binding</keyword>
<keyword evidence="7 17" id="KW-0547">Nucleotide-binding</keyword>
<keyword evidence="10 19" id="KW-1133">Transmembrane helix</keyword>